<evidence type="ECO:0000259" key="3">
    <source>
        <dbReference type="Pfam" id="PF13871"/>
    </source>
</evidence>
<feature type="region of interest" description="Disordered" evidence="2">
    <location>
        <begin position="373"/>
        <end position="392"/>
    </location>
</feature>
<feature type="region of interest" description="Disordered" evidence="2">
    <location>
        <begin position="846"/>
        <end position="914"/>
    </location>
</feature>
<feature type="region of interest" description="Disordered" evidence="2">
    <location>
        <begin position="656"/>
        <end position="692"/>
    </location>
</feature>
<feature type="compositionally biased region" description="Low complexity" evidence="2">
    <location>
        <begin position="378"/>
        <end position="392"/>
    </location>
</feature>
<feature type="compositionally biased region" description="Low complexity" evidence="2">
    <location>
        <begin position="806"/>
        <end position="824"/>
    </location>
</feature>
<comment type="similarity">
    <text evidence="1">Belongs to the SBNO family.</text>
</comment>
<dbReference type="GO" id="GO:0031490">
    <property type="term" value="F:chromatin DNA binding"/>
    <property type="evidence" value="ECO:0007669"/>
    <property type="project" value="TreeGrafter"/>
</dbReference>
<feature type="domain" description="Strawberry notch AAA" evidence="4">
    <location>
        <begin position="5"/>
        <end position="144"/>
    </location>
</feature>
<dbReference type="PANTHER" id="PTHR12706">
    <property type="entry name" value="STRAWBERRY NOTCH-RELATED"/>
    <property type="match status" value="1"/>
</dbReference>
<feature type="compositionally biased region" description="Acidic residues" evidence="2">
    <location>
        <begin position="859"/>
        <end position="883"/>
    </location>
</feature>
<dbReference type="Proteomes" id="UP001054857">
    <property type="component" value="Unassembled WGS sequence"/>
</dbReference>
<feature type="compositionally biased region" description="Acidic residues" evidence="2">
    <location>
        <begin position="780"/>
        <end position="805"/>
    </location>
</feature>
<dbReference type="GO" id="GO:0006355">
    <property type="term" value="P:regulation of DNA-templated transcription"/>
    <property type="evidence" value="ECO:0007669"/>
    <property type="project" value="InterPro"/>
</dbReference>
<feature type="region of interest" description="Disordered" evidence="2">
    <location>
        <begin position="721"/>
        <end position="824"/>
    </location>
</feature>
<protein>
    <submittedName>
        <fullName evidence="6">Uncharacterized protein</fullName>
    </submittedName>
</protein>
<dbReference type="InterPro" id="IPR027417">
    <property type="entry name" value="P-loop_NTPase"/>
</dbReference>
<evidence type="ECO:0000259" key="5">
    <source>
        <dbReference type="Pfam" id="PF25373"/>
    </source>
</evidence>
<evidence type="ECO:0000259" key="4">
    <source>
        <dbReference type="Pfam" id="PF13872"/>
    </source>
</evidence>
<evidence type="ECO:0000256" key="1">
    <source>
        <dbReference type="ARBA" id="ARBA00006992"/>
    </source>
</evidence>
<dbReference type="Pfam" id="PF13871">
    <property type="entry name" value="Helicase_C_4"/>
    <property type="match status" value="1"/>
</dbReference>
<dbReference type="PANTHER" id="PTHR12706:SF30">
    <property type="entry name" value="PROTEIN STRAWBERRY NOTCH-RELATED"/>
    <property type="match status" value="1"/>
</dbReference>
<dbReference type="EMBL" id="BMAR01000022">
    <property type="protein sequence ID" value="GFR48198.1"/>
    <property type="molecule type" value="Genomic_DNA"/>
</dbReference>
<dbReference type="SUPFAM" id="SSF52540">
    <property type="entry name" value="P-loop containing nucleoside triphosphate hydrolases"/>
    <property type="match status" value="1"/>
</dbReference>
<evidence type="ECO:0000313" key="7">
    <source>
        <dbReference type="Proteomes" id="UP001054857"/>
    </source>
</evidence>
<feature type="domain" description="Strawberry notch helicase C" evidence="3">
    <location>
        <begin position="944"/>
        <end position="1245"/>
    </location>
</feature>
<dbReference type="InterPro" id="IPR039187">
    <property type="entry name" value="SNO_AAA"/>
</dbReference>
<name>A0AAD3HPD7_9CHLO</name>
<dbReference type="InterPro" id="IPR057332">
    <property type="entry name" value="SBNO_a/b_dom"/>
</dbReference>
<feature type="compositionally biased region" description="Gly residues" evidence="2">
    <location>
        <begin position="681"/>
        <end position="690"/>
    </location>
</feature>
<feature type="region of interest" description="Disordered" evidence="2">
    <location>
        <begin position="570"/>
        <end position="589"/>
    </location>
</feature>
<feature type="region of interest" description="Disordered" evidence="2">
    <location>
        <begin position="600"/>
        <end position="624"/>
    </location>
</feature>
<feature type="non-terminal residue" evidence="6">
    <location>
        <position position="1"/>
    </location>
</feature>
<organism evidence="6 7">
    <name type="scientific">Astrephomene gubernaculifera</name>
    <dbReference type="NCBI Taxonomy" id="47775"/>
    <lineage>
        <taxon>Eukaryota</taxon>
        <taxon>Viridiplantae</taxon>
        <taxon>Chlorophyta</taxon>
        <taxon>core chlorophytes</taxon>
        <taxon>Chlorophyceae</taxon>
        <taxon>CS clade</taxon>
        <taxon>Chlamydomonadales</taxon>
        <taxon>Astrephomenaceae</taxon>
        <taxon>Astrephomene</taxon>
    </lineage>
</organism>
<evidence type="ECO:0000313" key="6">
    <source>
        <dbReference type="EMBL" id="GFR48198.1"/>
    </source>
</evidence>
<feature type="region of interest" description="Disordered" evidence="2">
    <location>
        <begin position="222"/>
        <end position="255"/>
    </location>
</feature>
<dbReference type="GO" id="GO:0005634">
    <property type="term" value="C:nucleus"/>
    <property type="evidence" value="ECO:0007669"/>
    <property type="project" value="TreeGrafter"/>
</dbReference>
<dbReference type="InterPro" id="IPR026741">
    <property type="entry name" value="SNO"/>
</dbReference>
<sequence length="1484" mass="157471">LFGAGSRLDQLVRWLAGGECLIVFDECHKAKNLLDAAGYSSQTGLAVEALQHQLPDARVLYSSATGASEPDNLRYMVRLGSFGYTHIGQMIDVLKSSGLGALEMFSMGLKASGTYLSRTLSYKGAEFRLEQVDMDPVFRVMYDRSCSLWALIYNVMRQVKPKSKGKGSRDKRASLFWGAHQRFYRQMLIASKVRRCAELADEALTEGMCVVIGMQSTGEANLNSAREQGGGGGAAGGRRRRRGAADAEVAGEEEEMEDFVSAPKMVLQNFISQWLFPAVVDEEETTPLRMRKLQVEVYRICKAWQQLPSAVEEADRLAREAKRQANVDARAAARAAAAAGSSPPSAAAAAAAGGAGPSRAAAAAGSAGAGGALSPYGRAAAASRQPQRTPAPAPRVVLELDDDDDFVEIVEVRPAGTPAPATTPAQRRGQQQDQKGVVVKTPVAPAAGESLGGGAAAAVAAVAAAALSVDEARDDDDDEDDVVVAGERSLDEILEDKRRRALLTGDLIDLAACGEEEDAETRQALAEIKQETCDAEEKKRRGAQRAQLEAELAKARKRVAVEQREVQRLRSQLASGGAGTSAQTGADACRKRKAAQLDANGDVIMSERNDEEQPGAAAKAARRNSSETAAAAAAAAATPTPSVVQGVEHISLLSSDDEADDGASVPEPQERHAAAAAAAGAGAGPSGSGVGPESVALRAARIRLKTAEAAVASLQRKIEQLGNGSGRSPPGQAKQCGGSGAGAVAGRAGGEGRRSARVAAAAAAPRRGSDSSGGEVLGSSEEEDGAAGDDSDDESWCEEEAEEVDPAAAGPSTSGRRRNSTAAAGARAGAGAVAGSSANLALYRHTVKHKPLRRQNNDNSDEDGEDLDGLVDENNNDDGDDDDLMRSVLGGASNQRRGPDRRASSGSDGEEDGTAAVESFLPPELQACRTMLLRLLDAQELPLNPLDQLTELLGGEGAVAEMTGRRMLLVRNEEGKVVCKQRREDEAQKMVNMAEKEDFMSGRKLVAIISDAASTGISLQADRRAANQRRRFHITLELPWSADKAIQQFGRSHRSNQASAPIYCLLVTQCGGEYRFAGAVAKRLTSLGALLRGDRRALGASSDLKPFDVDNKYGLMAVNRLLECVAAGMHNVAGARVPELPEEQLSAAAAASRPGSGLRVEAFMSVMQLALKSMGLLEDAGGHYVVAGTKPEGGKKKSTDVPKFLNRLLGLPLGSQQLLFTYFTNIMDSLIKQARSAGTYDEAILNLAASRVTLAHEETIHTDQETQASTQYLEVDVDDGMSWGEATQALQAALADMRAEQAPQQLVDKVGFYVAKRNKNVGGMGHPLVLLATAMRRATVGARAQQEFRIQRPNQIKGHLFGQGELQDKYEKVDTSTARKHWVFWHNYLQHGCLHGQNCERRRRLGACNYGSRVYRLFLVSGAVLPLLRQLFDTVQGSSSSAGRSTNTKAMPRVARVALGDGRVLVGMSLLEQDAQSFVARVTT</sequence>
<reference evidence="6 7" key="1">
    <citation type="journal article" date="2021" name="Sci. Rep.">
        <title>Genome sequencing of the multicellular alga Astrephomene provides insights into convergent evolution of germ-soma differentiation.</title>
        <authorList>
            <person name="Yamashita S."/>
            <person name="Yamamoto K."/>
            <person name="Matsuzaki R."/>
            <person name="Suzuki S."/>
            <person name="Yamaguchi H."/>
            <person name="Hirooka S."/>
            <person name="Minakuchi Y."/>
            <person name="Miyagishima S."/>
            <person name="Kawachi M."/>
            <person name="Toyoda A."/>
            <person name="Nozaki H."/>
        </authorList>
    </citation>
    <scope>NUCLEOTIDE SEQUENCE [LARGE SCALE GENOMIC DNA]</scope>
    <source>
        <strain evidence="6 7">NIES-4017</strain>
    </source>
</reference>
<dbReference type="GO" id="GO:0042393">
    <property type="term" value="F:histone binding"/>
    <property type="evidence" value="ECO:0007669"/>
    <property type="project" value="TreeGrafter"/>
</dbReference>
<feature type="compositionally biased region" description="Gly residues" evidence="2">
    <location>
        <begin position="737"/>
        <end position="749"/>
    </location>
</feature>
<evidence type="ECO:0000256" key="2">
    <source>
        <dbReference type="SAM" id="MobiDB-lite"/>
    </source>
</evidence>
<gene>
    <name evidence="6" type="ORF">Agub_g10015</name>
</gene>
<feature type="region of interest" description="Disordered" evidence="2">
    <location>
        <begin position="413"/>
        <end position="437"/>
    </location>
</feature>
<feature type="compositionally biased region" description="Low complexity" evidence="2">
    <location>
        <begin position="757"/>
        <end position="779"/>
    </location>
</feature>
<dbReference type="Pfam" id="PF25373">
    <property type="entry name" value="SBNO"/>
    <property type="match status" value="1"/>
</dbReference>
<proteinExistence type="inferred from homology"/>
<keyword evidence="7" id="KW-1185">Reference proteome</keyword>
<dbReference type="InterPro" id="IPR026937">
    <property type="entry name" value="SBNO_Helicase_C_dom"/>
</dbReference>
<accession>A0AAD3HPD7</accession>
<dbReference type="Pfam" id="PF13872">
    <property type="entry name" value="AAA_34"/>
    <property type="match status" value="1"/>
</dbReference>
<feature type="domain" description="SBNO alpha/beta" evidence="5">
    <location>
        <begin position="1307"/>
        <end position="1413"/>
    </location>
</feature>
<comment type="caution">
    <text evidence="6">The sequence shown here is derived from an EMBL/GenBank/DDBJ whole genome shotgun (WGS) entry which is preliminary data.</text>
</comment>